<dbReference type="EMBL" id="MDER01000086">
    <property type="protein sequence ID" value="ODP26269.1"/>
    <property type="molecule type" value="Genomic_DNA"/>
</dbReference>
<name>A0A1E3KXJ2_9BACL</name>
<evidence type="ECO:0000313" key="3">
    <source>
        <dbReference type="Proteomes" id="UP000094578"/>
    </source>
</evidence>
<feature type="domain" description="Knr4/Smi1-like" evidence="1">
    <location>
        <begin position="10"/>
        <end position="135"/>
    </location>
</feature>
<comment type="caution">
    <text evidence="2">The sequence shown here is derived from an EMBL/GenBank/DDBJ whole genome shotgun (WGS) entry which is preliminary data.</text>
</comment>
<protein>
    <recommendedName>
        <fullName evidence="1">Knr4/Smi1-like domain-containing protein</fullName>
    </recommendedName>
</protein>
<gene>
    <name evidence="2" type="ORF">PTI45_04109</name>
</gene>
<dbReference type="RefSeq" id="WP_069329436.1">
    <property type="nucleotide sequence ID" value="NZ_MDER01000086.1"/>
</dbReference>
<dbReference type="AlphaFoldDB" id="A0A1E3KXJ2"/>
<dbReference type="Proteomes" id="UP000094578">
    <property type="component" value="Unassembled WGS sequence"/>
</dbReference>
<organism evidence="2 3">
    <name type="scientific">Paenibacillus nuruki</name>
    <dbReference type="NCBI Taxonomy" id="1886670"/>
    <lineage>
        <taxon>Bacteria</taxon>
        <taxon>Bacillati</taxon>
        <taxon>Bacillota</taxon>
        <taxon>Bacilli</taxon>
        <taxon>Bacillales</taxon>
        <taxon>Paenibacillaceae</taxon>
        <taxon>Paenibacillus</taxon>
    </lineage>
</organism>
<dbReference type="InterPro" id="IPR018958">
    <property type="entry name" value="Knr4/Smi1-like_dom"/>
</dbReference>
<dbReference type="Pfam" id="PF09346">
    <property type="entry name" value="SMI1_KNR4"/>
    <property type="match status" value="1"/>
</dbReference>
<proteinExistence type="predicted"/>
<accession>A0A1E3KXJ2</accession>
<sequence>MISLEESEQSLTEHEWQTFANSIDYPIPESFKEFYLQHNGGYLEPLFVDGEEYAPLIHGFMPITYGSLTIEQLMIDMQYAWDILQEVCIPFASDAGGNSFLLRIVPQHYGEVVVWLEEEESIIPCRHSFAELLEDLPYY</sequence>
<dbReference type="SUPFAM" id="SSF160631">
    <property type="entry name" value="SMI1/KNR4-like"/>
    <property type="match status" value="1"/>
</dbReference>
<evidence type="ECO:0000259" key="1">
    <source>
        <dbReference type="SMART" id="SM00860"/>
    </source>
</evidence>
<reference evidence="2 3" key="1">
    <citation type="submission" date="2016-08" db="EMBL/GenBank/DDBJ databases">
        <title>Genome sequencing of Paenibacillus sp. TI45-13ar, isolated from Korean traditional nuruk.</title>
        <authorList>
            <person name="Kim S.-J."/>
        </authorList>
    </citation>
    <scope>NUCLEOTIDE SEQUENCE [LARGE SCALE GENOMIC DNA]</scope>
    <source>
        <strain evidence="2 3">TI45-13ar</strain>
    </source>
</reference>
<dbReference type="STRING" id="1886670.PTI45_04109"/>
<keyword evidence="3" id="KW-1185">Reference proteome</keyword>
<dbReference type="SMART" id="SM00860">
    <property type="entry name" value="SMI1_KNR4"/>
    <property type="match status" value="1"/>
</dbReference>
<dbReference type="Gene3D" id="3.40.1580.10">
    <property type="entry name" value="SMI1/KNR4-like"/>
    <property type="match status" value="1"/>
</dbReference>
<dbReference type="InterPro" id="IPR037883">
    <property type="entry name" value="Knr4/Smi1-like_sf"/>
</dbReference>
<evidence type="ECO:0000313" key="2">
    <source>
        <dbReference type="EMBL" id="ODP26269.1"/>
    </source>
</evidence>